<organism evidence="7 8">
    <name type="scientific">Cudoniella acicularis</name>
    <dbReference type="NCBI Taxonomy" id="354080"/>
    <lineage>
        <taxon>Eukaryota</taxon>
        <taxon>Fungi</taxon>
        <taxon>Dikarya</taxon>
        <taxon>Ascomycota</taxon>
        <taxon>Pezizomycotina</taxon>
        <taxon>Leotiomycetes</taxon>
        <taxon>Helotiales</taxon>
        <taxon>Tricladiaceae</taxon>
        <taxon>Cudoniella</taxon>
    </lineage>
</organism>
<feature type="transmembrane region" description="Helical" evidence="6">
    <location>
        <begin position="162"/>
        <end position="181"/>
    </location>
</feature>
<dbReference type="Pfam" id="PF13520">
    <property type="entry name" value="AA_permease_2"/>
    <property type="match status" value="1"/>
</dbReference>
<dbReference type="GO" id="GO:0015101">
    <property type="term" value="F:organic cation transmembrane transporter activity"/>
    <property type="evidence" value="ECO:0007669"/>
    <property type="project" value="UniProtKB-ARBA"/>
</dbReference>
<evidence type="ECO:0000313" key="8">
    <source>
        <dbReference type="Proteomes" id="UP000566819"/>
    </source>
</evidence>
<feature type="transmembrane region" description="Helical" evidence="6">
    <location>
        <begin position="35"/>
        <end position="59"/>
    </location>
</feature>
<feature type="transmembrane region" description="Helical" evidence="6">
    <location>
        <begin position="323"/>
        <end position="353"/>
    </location>
</feature>
<reference evidence="7 8" key="1">
    <citation type="submission" date="2020-03" db="EMBL/GenBank/DDBJ databases">
        <title>Draft Genome Sequence of Cudoniella acicularis.</title>
        <authorList>
            <person name="Buettner E."/>
            <person name="Kellner H."/>
        </authorList>
    </citation>
    <scope>NUCLEOTIDE SEQUENCE [LARGE SCALE GENOMIC DNA]</scope>
    <source>
        <strain evidence="7 8">DSM 108380</strain>
    </source>
</reference>
<feature type="transmembrane region" description="Helical" evidence="6">
    <location>
        <begin position="473"/>
        <end position="493"/>
    </location>
</feature>
<feature type="transmembrane region" description="Helical" evidence="6">
    <location>
        <begin position="101"/>
        <end position="120"/>
    </location>
</feature>
<evidence type="ECO:0000256" key="5">
    <source>
        <dbReference type="ARBA" id="ARBA00023136"/>
    </source>
</evidence>
<evidence type="ECO:0000313" key="7">
    <source>
        <dbReference type="EMBL" id="KAF4634201.1"/>
    </source>
</evidence>
<proteinExistence type="predicted"/>
<feature type="transmembrane region" description="Helical" evidence="6">
    <location>
        <begin position="232"/>
        <end position="252"/>
    </location>
</feature>
<dbReference type="InterPro" id="IPR002293">
    <property type="entry name" value="AA/rel_permease1"/>
</dbReference>
<evidence type="ECO:0000256" key="4">
    <source>
        <dbReference type="ARBA" id="ARBA00022989"/>
    </source>
</evidence>
<keyword evidence="3 6" id="KW-0812">Transmembrane</keyword>
<comment type="caution">
    <text evidence="7">The sequence shown here is derived from an EMBL/GenBank/DDBJ whole genome shotgun (WGS) entry which is preliminary data.</text>
</comment>
<feature type="transmembrane region" description="Helical" evidence="6">
    <location>
        <begin position="443"/>
        <end position="461"/>
    </location>
</feature>
<keyword evidence="8" id="KW-1185">Reference proteome</keyword>
<dbReference type="FunFam" id="1.20.1740.10:FF:000046">
    <property type="entry name" value="Amino-acid permease, putative"/>
    <property type="match status" value="1"/>
</dbReference>
<dbReference type="AlphaFoldDB" id="A0A8H4RRQ0"/>
<dbReference type="OrthoDB" id="4476201at2759"/>
<dbReference type="EMBL" id="JAAMPI010000201">
    <property type="protein sequence ID" value="KAF4634201.1"/>
    <property type="molecule type" value="Genomic_DNA"/>
</dbReference>
<dbReference type="Gene3D" id="1.20.1740.10">
    <property type="entry name" value="Amino acid/polyamine transporter I"/>
    <property type="match status" value="1"/>
</dbReference>
<evidence type="ECO:0000256" key="6">
    <source>
        <dbReference type="SAM" id="Phobius"/>
    </source>
</evidence>
<comment type="subcellular location">
    <subcellularLocation>
        <location evidence="1">Membrane</location>
        <topology evidence="1">Multi-pass membrane protein</topology>
    </subcellularLocation>
</comment>
<protein>
    <recommendedName>
        <fullName evidence="9">Amino acid permease</fullName>
    </recommendedName>
</protein>
<dbReference type="PANTHER" id="PTHR45649:SF29">
    <property type="entry name" value="AMINO ACID TRANSPORTER (EUROFUNG)"/>
    <property type="match status" value="1"/>
</dbReference>
<evidence type="ECO:0008006" key="9">
    <source>
        <dbReference type="Google" id="ProtNLM"/>
    </source>
</evidence>
<feature type="transmembrane region" description="Helical" evidence="6">
    <location>
        <begin position="273"/>
        <end position="296"/>
    </location>
</feature>
<gene>
    <name evidence="7" type="ORF">G7Y89_g3908</name>
</gene>
<keyword evidence="5 6" id="KW-0472">Membrane</keyword>
<dbReference type="Proteomes" id="UP000566819">
    <property type="component" value="Unassembled WGS sequence"/>
</dbReference>
<feature type="transmembrane region" description="Helical" evidence="6">
    <location>
        <begin position="399"/>
        <end position="423"/>
    </location>
</feature>
<evidence type="ECO:0000256" key="3">
    <source>
        <dbReference type="ARBA" id="ARBA00022692"/>
    </source>
</evidence>
<feature type="transmembrane region" description="Helical" evidence="6">
    <location>
        <begin position="71"/>
        <end position="89"/>
    </location>
</feature>
<dbReference type="GO" id="GO:0016020">
    <property type="term" value="C:membrane"/>
    <property type="evidence" value="ECO:0007669"/>
    <property type="project" value="UniProtKB-SubCell"/>
</dbReference>
<name>A0A8H4RRQ0_9HELO</name>
<feature type="transmembrane region" description="Helical" evidence="6">
    <location>
        <begin position="193"/>
        <end position="212"/>
    </location>
</feature>
<feature type="transmembrane region" description="Helical" evidence="6">
    <location>
        <begin position="374"/>
        <end position="393"/>
    </location>
</feature>
<accession>A0A8H4RRQ0</accession>
<evidence type="ECO:0000256" key="2">
    <source>
        <dbReference type="ARBA" id="ARBA00022448"/>
    </source>
</evidence>
<dbReference type="PIRSF" id="PIRSF006060">
    <property type="entry name" value="AA_transporter"/>
    <property type="match status" value="1"/>
</dbReference>
<sequence length="522" mass="56777">MATTMLRPFEDELPVDHDEKVLLSLGYKQEFKREFSLWTTFCVSFAVLGLLPSFASTLYYGMGYAGTAGMVWGWIIAMVFIQCVALSLAELCSSMPTSGGLYYASAVLAPPGWGPVASWVTGWSSWIGQVTGAPSVNYSVAAMILAARSITDSDYVPTNYELFLLTTFLMITQSCISSMPTKWIAVFNSLGSSFNMVAVIIVIILIPAATTTDPKFTPAYQVWSNIDNGTDFPNGIAILMSFISVMWAMSGFDAPFHLSEECAVADVSSPRAIVLTSAIGGIFGWVLQVVVAYTVVDIEAVLNSDLGQPWATYLLQVLPMKTALATLALTIIAGFSMGQGCMVAASRVTYAYARDGCFPMSKYWRKVNKYTKTPVNAVWFNCTVGILLCLLIFAGEVAILAIFSVGAIACFVAFMIPISLRVFFVGNRFRRGPWHLGKFGKPIGAAAVAFVALMVPILCLPNRIGSDLNSSNMNWTCLVYGAPMLFALLWFAIDARKWFKGPRVNAKHAMNGQVIKELGILV</sequence>
<keyword evidence="2" id="KW-0813">Transport</keyword>
<keyword evidence="4 6" id="KW-1133">Transmembrane helix</keyword>
<evidence type="ECO:0000256" key="1">
    <source>
        <dbReference type="ARBA" id="ARBA00004141"/>
    </source>
</evidence>
<dbReference type="PANTHER" id="PTHR45649">
    <property type="entry name" value="AMINO-ACID PERMEASE BAT1"/>
    <property type="match status" value="1"/>
</dbReference>